<dbReference type="HOGENOM" id="CLU_028014_4_1_10"/>
<dbReference type="AlphaFoldDB" id="E4RV64"/>
<dbReference type="eggNOG" id="COG0438">
    <property type="taxonomic scope" value="Bacteria"/>
</dbReference>
<organism evidence="1 2">
    <name type="scientific">Leadbetterella byssophila (strain DSM 17132 / JCM 16389 / KACC 11308 / NBRC 106382 / 4M15)</name>
    <dbReference type="NCBI Taxonomy" id="649349"/>
    <lineage>
        <taxon>Bacteria</taxon>
        <taxon>Pseudomonadati</taxon>
        <taxon>Bacteroidota</taxon>
        <taxon>Cytophagia</taxon>
        <taxon>Cytophagales</taxon>
        <taxon>Leadbetterellaceae</taxon>
        <taxon>Leadbetterella</taxon>
    </lineage>
</organism>
<keyword evidence="2" id="KW-1185">Reference proteome</keyword>
<dbReference type="Pfam" id="PF13692">
    <property type="entry name" value="Glyco_trans_1_4"/>
    <property type="match status" value="1"/>
</dbReference>
<dbReference type="OrthoDB" id="9807209at2"/>
<dbReference type="SUPFAM" id="SSF53756">
    <property type="entry name" value="UDP-Glycosyltransferase/glycogen phosphorylase"/>
    <property type="match status" value="1"/>
</dbReference>
<evidence type="ECO:0000313" key="1">
    <source>
        <dbReference type="EMBL" id="ADQ18802.1"/>
    </source>
</evidence>
<sequence length="419" mass="48166">MNVLLATLVFPYPINDGGKSGTFRMVDALREDHNVTIILPESNFVKELQDLWPDVNIRTFKLPQGKPQDGLVVGLVRQLFGRKLKFTKAQIMEREMQLNASNLMNYYFEDLISVFQSEILLGIFDLVQIDFIDLAPLVHFIPKDIPKIFVHHELRYKRMMLEKATLLDQKAEDDWKIYNTKVMEIGLINHFDKVVCLTEIDKQILLADGVPSEKLEVSPLPMIMSEHEINTPFVSKNRLIFLGPDQHYPNLDGIDWFLSNCWSEIQRLNPNVQLSVVGRWSEEKKKWFEEYTNVRFEGFVPDLATIMEGSIMIVPLRIGSGMRMKILEGVSYHVPVISTSVGAEGLPMTNDVNCKIADTPEDFILATHQILNNPELQNTFIQKASEVLNQDYSSLECVKKRENIYRRALMQAASLKNLH</sequence>
<dbReference type="Proteomes" id="UP000007435">
    <property type="component" value="Chromosome"/>
</dbReference>
<evidence type="ECO:0000313" key="2">
    <source>
        <dbReference type="Proteomes" id="UP000007435"/>
    </source>
</evidence>
<dbReference type="PANTHER" id="PTHR12526">
    <property type="entry name" value="GLYCOSYLTRANSFERASE"/>
    <property type="match status" value="1"/>
</dbReference>
<dbReference type="RefSeq" id="WP_013409829.1">
    <property type="nucleotide sequence ID" value="NC_014655.1"/>
</dbReference>
<name>E4RV64_LEAB4</name>
<dbReference type="KEGG" id="lby:Lbys_3141"/>
<accession>E4RV64</accession>
<dbReference type="EMBL" id="CP002305">
    <property type="protein sequence ID" value="ADQ18802.1"/>
    <property type="molecule type" value="Genomic_DNA"/>
</dbReference>
<reference key="1">
    <citation type="submission" date="2010-11" db="EMBL/GenBank/DDBJ databases">
        <title>The complete genome of Leadbetterella byssophila DSM 17132.</title>
        <authorList>
            <consortium name="US DOE Joint Genome Institute (JGI-PGF)"/>
            <person name="Lucas S."/>
            <person name="Copeland A."/>
            <person name="Lapidus A."/>
            <person name="Glavina del Rio T."/>
            <person name="Dalin E."/>
            <person name="Tice H."/>
            <person name="Bruce D."/>
            <person name="Goodwin L."/>
            <person name="Pitluck S."/>
            <person name="Kyrpides N."/>
            <person name="Mavromatis K."/>
            <person name="Ivanova N."/>
            <person name="Teshima H."/>
            <person name="Brettin T."/>
            <person name="Detter J.C."/>
            <person name="Han C."/>
            <person name="Tapia R."/>
            <person name="Land M."/>
            <person name="Hauser L."/>
            <person name="Markowitz V."/>
            <person name="Cheng J.-F."/>
            <person name="Hugenholtz P."/>
            <person name="Woyke T."/>
            <person name="Wu D."/>
            <person name="Tindall B."/>
            <person name="Pomrenke H.G."/>
            <person name="Brambilla E."/>
            <person name="Klenk H.-P."/>
            <person name="Eisen J.A."/>
        </authorList>
    </citation>
    <scope>NUCLEOTIDE SEQUENCE [LARGE SCALE GENOMIC DNA]</scope>
    <source>
        <strain>DSM 17132</strain>
    </source>
</reference>
<protein>
    <submittedName>
        <fullName evidence="1">Glycosyltransferase</fullName>
    </submittedName>
</protein>
<reference evidence="1 2" key="2">
    <citation type="journal article" date="2011" name="Stand. Genomic Sci.">
        <title>Complete genome sequence of Leadbetterella byssophila type strain (4M15).</title>
        <authorList>
            <person name="Abt B."/>
            <person name="Teshima H."/>
            <person name="Lucas S."/>
            <person name="Lapidus A."/>
            <person name="Del Rio T.G."/>
            <person name="Nolan M."/>
            <person name="Tice H."/>
            <person name="Cheng J.F."/>
            <person name="Pitluck S."/>
            <person name="Liolios K."/>
            <person name="Pagani I."/>
            <person name="Ivanova N."/>
            <person name="Mavromatis K."/>
            <person name="Pati A."/>
            <person name="Tapia R."/>
            <person name="Han C."/>
            <person name="Goodwin L."/>
            <person name="Chen A."/>
            <person name="Palaniappan K."/>
            <person name="Land M."/>
            <person name="Hauser L."/>
            <person name="Chang Y.J."/>
            <person name="Jeffries C.D."/>
            <person name="Rohde M."/>
            <person name="Goker M."/>
            <person name="Tindall B.J."/>
            <person name="Detter J.C."/>
            <person name="Woyke T."/>
            <person name="Bristow J."/>
            <person name="Eisen J.A."/>
            <person name="Markowitz V."/>
            <person name="Hugenholtz P."/>
            <person name="Klenk H.P."/>
            <person name="Kyrpides N.C."/>
        </authorList>
    </citation>
    <scope>NUCLEOTIDE SEQUENCE [LARGE SCALE GENOMIC DNA]</scope>
    <source>
        <strain evidence="2">DSM 17132 / JCM 16389 / KACC 11308 / NBRC 106382 / 4M15</strain>
    </source>
</reference>
<proteinExistence type="predicted"/>
<gene>
    <name evidence="1" type="ordered locus">Lbys_3141</name>
</gene>
<dbReference type="STRING" id="649349.Lbys_3141"/>
<dbReference type="Gene3D" id="3.40.50.2000">
    <property type="entry name" value="Glycogen Phosphorylase B"/>
    <property type="match status" value="1"/>
</dbReference>
<dbReference type="PANTHER" id="PTHR12526:SF630">
    <property type="entry name" value="GLYCOSYLTRANSFERASE"/>
    <property type="match status" value="1"/>
</dbReference>